<sequence length="121" mass="13626">MYLFVGQEGTEDAESQSSQRVGAGHSPPRSQLTESSALHYGSEFDVSSHIGSTALSQRSAPRHVRADINCAPSHHRTIRIDNMEVGLKFLNKIQGCPEINRYNFDLNCFTHRREEILLKDK</sequence>
<evidence type="ECO:0000313" key="2">
    <source>
        <dbReference type="EMBL" id="VDK52828.1"/>
    </source>
</evidence>
<gene>
    <name evidence="2" type="ORF">GPUH_LOCUS5951</name>
</gene>
<evidence type="ECO:0000313" key="3">
    <source>
        <dbReference type="Proteomes" id="UP000271098"/>
    </source>
</evidence>
<dbReference type="AlphaFoldDB" id="A0A3P6SG78"/>
<evidence type="ECO:0000256" key="1">
    <source>
        <dbReference type="SAM" id="MobiDB-lite"/>
    </source>
</evidence>
<reference evidence="2 3" key="1">
    <citation type="submission" date="2018-11" db="EMBL/GenBank/DDBJ databases">
        <authorList>
            <consortium name="Pathogen Informatics"/>
        </authorList>
    </citation>
    <scope>NUCLEOTIDE SEQUENCE [LARGE SCALE GENOMIC DNA]</scope>
</reference>
<dbReference type="OrthoDB" id="10527725at2759"/>
<name>A0A3P6SG78_9BILA</name>
<protein>
    <submittedName>
        <fullName evidence="2">Uncharacterized protein</fullName>
    </submittedName>
</protein>
<keyword evidence="3" id="KW-1185">Reference proteome</keyword>
<proteinExistence type="predicted"/>
<feature type="region of interest" description="Disordered" evidence="1">
    <location>
        <begin position="1"/>
        <end position="34"/>
    </location>
</feature>
<dbReference type="EMBL" id="UYRT01013221">
    <property type="protein sequence ID" value="VDK52828.1"/>
    <property type="molecule type" value="Genomic_DNA"/>
</dbReference>
<organism evidence="2 3">
    <name type="scientific">Gongylonema pulchrum</name>
    <dbReference type="NCBI Taxonomy" id="637853"/>
    <lineage>
        <taxon>Eukaryota</taxon>
        <taxon>Metazoa</taxon>
        <taxon>Ecdysozoa</taxon>
        <taxon>Nematoda</taxon>
        <taxon>Chromadorea</taxon>
        <taxon>Rhabditida</taxon>
        <taxon>Spirurina</taxon>
        <taxon>Spiruromorpha</taxon>
        <taxon>Spiruroidea</taxon>
        <taxon>Gongylonematidae</taxon>
        <taxon>Gongylonema</taxon>
    </lineage>
</organism>
<dbReference type="Proteomes" id="UP000271098">
    <property type="component" value="Unassembled WGS sequence"/>
</dbReference>
<accession>A0A3P6SG78</accession>